<dbReference type="GO" id="GO:0016491">
    <property type="term" value="F:oxidoreductase activity"/>
    <property type="evidence" value="ECO:0007669"/>
    <property type="project" value="UniProtKB-KW"/>
</dbReference>
<keyword evidence="1" id="KW-0560">Oxidoreductase</keyword>
<proteinExistence type="inferred from homology"/>
<dbReference type="InterPro" id="IPR002347">
    <property type="entry name" value="SDR_fam"/>
</dbReference>
<dbReference type="OrthoDB" id="191139at2759"/>
<comment type="similarity">
    <text evidence="2">Belongs to the short-chain dehydrogenases/reductases (SDR) family.</text>
</comment>
<evidence type="ECO:0000256" key="1">
    <source>
        <dbReference type="ARBA" id="ARBA00023002"/>
    </source>
</evidence>
<dbReference type="Pfam" id="PF00106">
    <property type="entry name" value="adh_short"/>
    <property type="match status" value="1"/>
</dbReference>
<dbReference type="CDD" id="cd05327">
    <property type="entry name" value="retinol-DH_like_SDR_c_like"/>
    <property type="match status" value="1"/>
</dbReference>
<protein>
    <submittedName>
        <fullName evidence="3">Uncharacterized protein</fullName>
    </submittedName>
</protein>
<dbReference type="AlphaFoldDB" id="A0A9P0GJN3"/>
<evidence type="ECO:0000313" key="3">
    <source>
        <dbReference type="EMBL" id="CAH1112176.1"/>
    </source>
</evidence>
<dbReference type="PANTHER" id="PTHR43157">
    <property type="entry name" value="PHOSPHATIDYLINOSITOL-GLYCAN BIOSYNTHESIS CLASS F PROTEIN-RELATED"/>
    <property type="match status" value="1"/>
</dbReference>
<organism evidence="3 4">
    <name type="scientific">Psylliodes chrysocephalus</name>
    <dbReference type="NCBI Taxonomy" id="3402493"/>
    <lineage>
        <taxon>Eukaryota</taxon>
        <taxon>Metazoa</taxon>
        <taxon>Ecdysozoa</taxon>
        <taxon>Arthropoda</taxon>
        <taxon>Hexapoda</taxon>
        <taxon>Insecta</taxon>
        <taxon>Pterygota</taxon>
        <taxon>Neoptera</taxon>
        <taxon>Endopterygota</taxon>
        <taxon>Coleoptera</taxon>
        <taxon>Polyphaga</taxon>
        <taxon>Cucujiformia</taxon>
        <taxon>Chrysomeloidea</taxon>
        <taxon>Chrysomelidae</taxon>
        <taxon>Galerucinae</taxon>
        <taxon>Alticini</taxon>
        <taxon>Psylliodes</taxon>
    </lineage>
</organism>
<dbReference type="PRINTS" id="PR00080">
    <property type="entry name" value="SDRFAMILY"/>
</dbReference>
<dbReference type="EMBL" id="OV651818">
    <property type="protein sequence ID" value="CAH1112176.1"/>
    <property type="molecule type" value="Genomic_DNA"/>
</dbReference>
<keyword evidence="4" id="KW-1185">Reference proteome</keyword>
<sequence>MIILKFFIVVLILIKIYYVAKKRWCTSKVCLNGKTVLVTGANTGIGYETALEFAKRGARVILACRDLKKAAEAKDKIISLTENKNVVVKELNLASLKSVKKIALDIIENEERLDILVNNAGVGAINNKMTEDGLQIQMQINYFAPVLLTIYLVDLLRRTGNSRIINVSSCLAYFANVTADTINKYGESPVKTYSNSKLGNIIFTRKLASLLKGSTVSVYSLHPGEIQTDIFRHFKGWHKFVLFIVKTSYFKTPEEGAQTTLYTALEQGLEKYSGHFFIECQKRPFYKTATDDSLNEEVWQATVKLLDCEKEVEKLFPKIS</sequence>
<reference evidence="3" key="1">
    <citation type="submission" date="2022-01" db="EMBL/GenBank/DDBJ databases">
        <authorList>
            <person name="King R."/>
        </authorList>
    </citation>
    <scope>NUCLEOTIDE SEQUENCE</scope>
</reference>
<dbReference type="PANTHER" id="PTHR43157:SF31">
    <property type="entry name" value="PHOSPHATIDYLINOSITOL-GLYCAN BIOSYNTHESIS CLASS F PROTEIN"/>
    <property type="match status" value="1"/>
</dbReference>
<name>A0A9P0GJN3_9CUCU</name>
<dbReference type="Gene3D" id="3.40.50.720">
    <property type="entry name" value="NAD(P)-binding Rossmann-like Domain"/>
    <property type="match status" value="1"/>
</dbReference>
<accession>A0A9P0GJN3</accession>
<gene>
    <name evidence="3" type="ORF">PSYICH_LOCUS12460</name>
</gene>
<dbReference type="SUPFAM" id="SSF51735">
    <property type="entry name" value="NAD(P)-binding Rossmann-fold domains"/>
    <property type="match status" value="1"/>
</dbReference>
<dbReference type="PRINTS" id="PR00081">
    <property type="entry name" value="GDHRDH"/>
</dbReference>
<evidence type="ECO:0000256" key="2">
    <source>
        <dbReference type="RuleBase" id="RU000363"/>
    </source>
</evidence>
<dbReference type="Proteomes" id="UP001153636">
    <property type="component" value="Chromosome 6"/>
</dbReference>
<dbReference type="InterPro" id="IPR036291">
    <property type="entry name" value="NAD(P)-bd_dom_sf"/>
</dbReference>
<evidence type="ECO:0000313" key="4">
    <source>
        <dbReference type="Proteomes" id="UP001153636"/>
    </source>
</evidence>